<evidence type="ECO:0000313" key="1">
    <source>
        <dbReference type="EMBL" id="SPJ72704.1"/>
    </source>
</evidence>
<dbReference type="EMBL" id="ONZP01000073">
    <property type="protein sequence ID" value="SPJ72704.1"/>
    <property type="molecule type" value="Genomic_DNA"/>
</dbReference>
<name>A0AAE8SEU0_9HYPO</name>
<protein>
    <submittedName>
        <fullName evidence="1">Uncharacterized protein</fullName>
    </submittedName>
</protein>
<proteinExistence type="predicted"/>
<reference evidence="1" key="1">
    <citation type="submission" date="2018-03" db="EMBL/GenBank/DDBJ databases">
        <authorList>
            <person name="Guldener U."/>
        </authorList>
    </citation>
    <scope>NUCLEOTIDE SEQUENCE</scope>
</reference>
<accession>A0AAE8SEU0</accession>
<gene>
    <name evidence="1" type="ORF">FTOL_02433</name>
</gene>
<evidence type="ECO:0000313" key="2">
    <source>
        <dbReference type="Proteomes" id="UP001187734"/>
    </source>
</evidence>
<dbReference type="AlphaFoldDB" id="A0AAE8SEU0"/>
<dbReference type="Proteomes" id="UP001187734">
    <property type="component" value="Unassembled WGS sequence"/>
</dbReference>
<comment type="caution">
    <text evidence="1">The sequence shown here is derived from an EMBL/GenBank/DDBJ whole genome shotgun (WGS) entry which is preliminary data.</text>
</comment>
<sequence length="59" mass="6550">MAKNVEMLPLIWLDDDLLTDTAKSFPRHFKNSVQGLRAKAVLAACLLTDDSPMSHSQAH</sequence>
<organism evidence="1 2">
    <name type="scientific">Fusarium torulosum</name>
    <dbReference type="NCBI Taxonomy" id="33205"/>
    <lineage>
        <taxon>Eukaryota</taxon>
        <taxon>Fungi</taxon>
        <taxon>Dikarya</taxon>
        <taxon>Ascomycota</taxon>
        <taxon>Pezizomycotina</taxon>
        <taxon>Sordariomycetes</taxon>
        <taxon>Hypocreomycetidae</taxon>
        <taxon>Hypocreales</taxon>
        <taxon>Nectriaceae</taxon>
        <taxon>Fusarium</taxon>
    </lineage>
</organism>
<keyword evidence="2" id="KW-1185">Reference proteome</keyword>